<comment type="function">
    <text evidence="6">Component of the elongator complex which is required for multiple tRNA modifications, including mcm5U (5-methoxycarbonylmethyl uridine), mcm5s2U (5-methoxycarbonylmethyl-2-thiouridine), and ncm5U (5-carbamoylmethyl uridine). The elongator complex catalyzes formation of carboxymethyluridine in the wobble base at position 34 in tRNAs.</text>
</comment>
<dbReference type="UniPathway" id="UPA00988"/>
<dbReference type="STRING" id="857566.A0A1E3PRC1"/>
<evidence type="ECO:0000256" key="5">
    <source>
        <dbReference type="ARBA" id="ARBA00029535"/>
    </source>
</evidence>
<dbReference type="PIRSF" id="PIRSF017233">
    <property type="entry name" value="IKAP"/>
    <property type="match status" value="1"/>
</dbReference>
<evidence type="ECO:0000259" key="12">
    <source>
        <dbReference type="Pfam" id="PF23936"/>
    </source>
</evidence>
<evidence type="ECO:0000256" key="3">
    <source>
        <dbReference type="ARBA" id="ARBA00022490"/>
    </source>
</evidence>
<dbReference type="InterPro" id="IPR056165">
    <property type="entry name" value="Beta-prop_ELP1_2nd"/>
</dbReference>
<feature type="domain" description="ELP1 three-helical bundle" evidence="12">
    <location>
        <begin position="1139"/>
        <end position="1313"/>
    </location>
</feature>
<evidence type="ECO:0000256" key="2">
    <source>
        <dbReference type="ARBA" id="ARBA00006086"/>
    </source>
</evidence>
<comment type="subcellular location">
    <subcellularLocation>
        <location evidence="6">Cytoplasm</location>
    </subcellularLocation>
    <subcellularLocation>
        <location evidence="6">Nucleus</location>
    </subcellularLocation>
</comment>
<feature type="domain" description="ELP1 first N-terminal beta-propeller" evidence="8">
    <location>
        <begin position="1"/>
        <end position="382"/>
    </location>
</feature>
<reference evidence="13 14" key="1">
    <citation type="journal article" date="2016" name="Proc. Natl. Acad. Sci. U.S.A.">
        <title>Comparative genomics of biotechnologically important yeasts.</title>
        <authorList>
            <person name="Riley R."/>
            <person name="Haridas S."/>
            <person name="Wolfe K.H."/>
            <person name="Lopes M.R."/>
            <person name="Hittinger C.T."/>
            <person name="Goeker M."/>
            <person name="Salamov A.A."/>
            <person name="Wisecaver J.H."/>
            <person name="Long T.M."/>
            <person name="Calvey C.H."/>
            <person name="Aerts A.L."/>
            <person name="Barry K.W."/>
            <person name="Choi C."/>
            <person name="Clum A."/>
            <person name="Coughlan A.Y."/>
            <person name="Deshpande S."/>
            <person name="Douglass A.P."/>
            <person name="Hanson S.J."/>
            <person name="Klenk H.-P."/>
            <person name="LaButti K.M."/>
            <person name="Lapidus A."/>
            <person name="Lindquist E.A."/>
            <person name="Lipzen A.M."/>
            <person name="Meier-Kolthoff J.P."/>
            <person name="Ohm R.A."/>
            <person name="Otillar R.P."/>
            <person name="Pangilinan J.L."/>
            <person name="Peng Y."/>
            <person name="Rokas A."/>
            <person name="Rosa C.A."/>
            <person name="Scheuner C."/>
            <person name="Sibirny A.A."/>
            <person name="Slot J.C."/>
            <person name="Stielow J.B."/>
            <person name="Sun H."/>
            <person name="Kurtzman C.P."/>
            <person name="Blackwell M."/>
            <person name="Grigoriev I.V."/>
            <person name="Jeffries T.W."/>
        </authorList>
    </citation>
    <scope>NUCLEOTIDE SEQUENCE [LARGE SCALE GENOMIC DNA]</scope>
    <source>
        <strain evidence="13 14">DSM 6958</strain>
    </source>
</reference>
<accession>A0A1E3PRC1</accession>
<dbReference type="Pfam" id="PF04762">
    <property type="entry name" value="Beta-prop_ELP1_1st"/>
    <property type="match status" value="1"/>
</dbReference>
<dbReference type="Pfam" id="PF23936">
    <property type="entry name" value="HB_ELP1"/>
    <property type="match status" value="1"/>
</dbReference>
<evidence type="ECO:0000256" key="7">
    <source>
        <dbReference type="SAM" id="MobiDB-lite"/>
    </source>
</evidence>
<feature type="region of interest" description="Disordered" evidence="7">
    <location>
        <begin position="1219"/>
        <end position="1248"/>
    </location>
</feature>
<protein>
    <recommendedName>
        <fullName evidence="5 6">Elongator complex protein 1</fullName>
    </recommendedName>
</protein>
<gene>
    <name evidence="13" type="ORF">NADFUDRAFT_48542</name>
</gene>
<dbReference type="InterPro" id="IPR015943">
    <property type="entry name" value="WD40/YVTN_repeat-like_dom_sf"/>
</dbReference>
<evidence type="ECO:0000259" key="8">
    <source>
        <dbReference type="Pfam" id="PF04762"/>
    </source>
</evidence>
<dbReference type="GO" id="GO:0000049">
    <property type="term" value="F:tRNA binding"/>
    <property type="evidence" value="ECO:0007669"/>
    <property type="project" value="TreeGrafter"/>
</dbReference>
<dbReference type="SUPFAM" id="SSF50969">
    <property type="entry name" value="YVTN repeat-like/Quinoprotein amine dehydrogenase"/>
    <property type="match status" value="1"/>
</dbReference>
<feature type="domain" description="ELP1 alpha-solenoid" evidence="11">
    <location>
        <begin position="722"/>
        <end position="939"/>
    </location>
</feature>
<dbReference type="InterPro" id="IPR056169">
    <property type="entry name" value="HB_ELP1"/>
</dbReference>
<dbReference type="InterPro" id="IPR011044">
    <property type="entry name" value="Quino_amine_DH_bsu"/>
</dbReference>
<proteinExistence type="inferred from homology"/>
<dbReference type="InterPro" id="IPR056164">
    <property type="entry name" value="Beta-prop_ELP1_1st"/>
</dbReference>
<dbReference type="Proteomes" id="UP000095009">
    <property type="component" value="Unassembled WGS sequence"/>
</dbReference>
<organism evidence="13 14">
    <name type="scientific">Nadsonia fulvescens var. elongata DSM 6958</name>
    <dbReference type="NCBI Taxonomy" id="857566"/>
    <lineage>
        <taxon>Eukaryota</taxon>
        <taxon>Fungi</taxon>
        <taxon>Dikarya</taxon>
        <taxon>Ascomycota</taxon>
        <taxon>Saccharomycotina</taxon>
        <taxon>Dipodascomycetes</taxon>
        <taxon>Dipodascales</taxon>
        <taxon>Dipodascales incertae sedis</taxon>
        <taxon>Nadsonia</taxon>
    </lineage>
</organism>
<dbReference type="SUPFAM" id="SSF69322">
    <property type="entry name" value="Tricorn protease domain 2"/>
    <property type="match status" value="1"/>
</dbReference>
<dbReference type="Pfam" id="PF23925">
    <property type="entry name" value="A-sol_ELP1"/>
    <property type="match status" value="1"/>
</dbReference>
<keyword evidence="4" id="KW-0819">tRNA processing</keyword>
<keyword evidence="14" id="KW-1185">Reference proteome</keyword>
<evidence type="ECO:0000313" key="14">
    <source>
        <dbReference type="Proteomes" id="UP000095009"/>
    </source>
</evidence>
<feature type="domain" description="ELP1 N-terminal second beta-propeller" evidence="9">
    <location>
        <begin position="421"/>
        <end position="698"/>
    </location>
</feature>
<keyword evidence="6" id="KW-0539">Nucleus</keyword>
<evidence type="ECO:0000256" key="4">
    <source>
        <dbReference type="ARBA" id="ARBA00022694"/>
    </source>
</evidence>
<dbReference type="InterPro" id="IPR006849">
    <property type="entry name" value="Elp1"/>
</dbReference>
<keyword evidence="13" id="KW-0418">Kinase</keyword>
<feature type="compositionally biased region" description="Low complexity" evidence="7">
    <location>
        <begin position="1219"/>
        <end position="1232"/>
    </location>
</feature>
<dbReference type="GO" id="GO:0033588">
    <property type="term" value="C:elongator holoenzyme complex"/>
    <property type="evidence" value="ECO:0007669"/>
    <property type="project" value="InterPro"/>
</dbReference>
<dbReference type="EMBL" id="KV454406">
    <property type="protein sequence ID" value="ODQ67880.1"/>
    <property type="molecule type" value="Genomic_DNA"/>
</dbReference>
<dbReference type="GO" id="GO:0016301">
    <property type="term" value="F:kinase activity"/>
    <property type="evidence" value="ECO:0007669"/>
    <property type="project" value="UniProtKB-KW"/>
</dbReference>
<sequence>MRNLVPIHRGKIALESRQCPDLPLVSTFFDPVSDTIFCAFGPSEDFATVEIQQIHKNGKIATFASWEVPTPMRTDLLVDKVLDMKYFADTDYVIIIFASGDIVKIQAANTEDEFGEPLAYVEIVGSIEEGIEAAQWSPDEEVLALSTSVNTFILLSRMFEPLSENTISPSDLSISRHVSVGWGKAETQFRGKGAKAGMHPLRDPTVPEMVDIGSINVSDNFGAKISWRGDGEYVSVTTVDSIEDGTVQRRTIRVYSRSGVLDSVSEPVDGLEAQVAWKPSGNLIASIQRKSSLELYQVIFFERNGLRRGEFTLPISLDEKVIDLAWNIDSDVLAVQLTNRVQLWTTKNYHWYLKQEVYPRSLDRNNVDKTFALPKFVGWHPEKSLALLMGYDNNTVEIHEFSRDIISGPTCSPNDIGNTIVIDGSNIKLTPLKLANTPPPMCYASFKVRETPISVAVNNDNKCLAILSSTHIDIASWDIGGPKRPLPPRILLSIPLGSLIEDIEAPRKVAFAGGDTLFILADAQLGSRVIILKIDFSENGNFDILASHYVTPDILILKSQADYSAVIYETADGSVSRITEQNPSVIEFIVTFPQKCLWVEVSERKDLDTGEPIDDVPTAYGLTAGGRLYANERQISNGVTSISITQHHIIFTTAQHYLKFVHLNADVSQIQVPEDTEKTQGSFEDERCRAIERGSLIVSVIPSKTALVLQAPRGNLETIFPRMMVLNGVRRKIEQNEYKDAFVSCRIHRVDLNILHDHAPVKFFENVKHFIDQLGTREYLDLFLSMLKEEDVAQSMYKETFANEEKLTVPDVLPIAEVQALSLQPTVKESKINKICDAILAIIMEPSYKSKYLSSILTVYACKSPPDLESALTLIGVGRSSGSMTNSEIERAIEHLCFLQDVNNLYNTALGLYDLDLTLLVAQQSQKDPREYLPFLQGLQEQNLLRRKFEIDTFLKKYGKALSTLAEIVKEDGSVFSELQDYVVEHELYKSALAVYKYNNEEKQNIIYELYASHLQSKSLYREAGITYEMLGNFKAKTSLTYEMVGNFKAALDCYELDGSWQEALSILDTHKEFSNVKETITMRLADSRYEARDYKAAATINLEYLGNIKEAVRILCKGFFFEEAIRIISSNKVPTNEDLMTSMVHPGLFEGFSQISELVSDCKVQVTAQVQRLRELRFKKTIDPVGFFNGPDDSDAPDNVSIAGTVTTSGGSVMTRYTGKTSGTAKTGASRKTAKNRKREERKKARGKKGSIYEEEYLINSMGRLIERLETVKPDAIRLIGGLWRFNMKTHAYEIQKTYADILEILKSVVTEVFTISERDRERIDDEGNTYLIDPLVIPVVKSFEKLNILDF</sequence>
<dbReference type="OrthoDB" id="40048at2759"/>
<dbReference type="Pfam" id="PF23878">
    <property type="entry name" value="TPR_ELP1"/>
    <property type="match status" value="1"/>
</dbReference>
<feature type="domain" description="ELP1 TPR" evidence="10">
    <location>
        <begin position="947"/>
        <end position="1127"/>
    </location>
</feature>
<dbReference type="PANTHER" id="PTHR12747:SF0">
    <property type="entry name" value="ELONGATOR COMPLEX PROTEIN 1"/>
    <property type="match status" value="1"/>
</dbReference>
<dbReference type="InterPro" id="IPR056166">
    <property type="entry name" value="TPR_ELP1"/>
</dbReference>
<name>A0A1E3PRC1_9ASCO</name>
<evidence type="ECO:0000256" key="1">
    <source>
        <dbReference type="ARBA" id="ARBA00005043"/>
    </source>
</evidence>
<keyword evidence="3 6" id="KW-0963">Cytoplasm</keyword>
<evidence type="ECO:0000313" key="13">
    <source>
        <dbReference type="EMBL" id="ODQ67880.1"/>
    </source>
</evidence>
<dbReference type="GO" id="GO:0005829">
    <property type="term" value="C:cytosol"/>
    <property type="evidence" value="ECO:0007669"/>
    <property type="project" value="TreeGrafter"/>
</dbReference>
<dbReference type="InterPro" id="IPR056167">
    <property type="entry name" value="A-sol_ELP1"/>
</dbReference>
<evidence type="ECO:0000256" key="6">
    <source>
        <dbReference type="PIRNR" id="PIRNR017233"/>
    </source>
</evidence>
<evidence type="ECO:0000259" key="9">
    <source>
        <dbReference type="Pfam" id="PF23797"/>
    </source>
</evidence>
<dbReference type="PANTHER" id="PTHR12747">
    <property type="entry name" value="ELONGATOR COMPLEX PROTEIN 1"/>
    <property type="match status" value="1"/>
</dbReference>
<evidence type="ECO:0000259" key="10">
    <source>
        <dbReference type="Pfam" id="PF23878"/>
    </source>
</evidence>
<evidence type="ECO:0000259" key="11">
    <source>
        <dbReference type="Pfam" id="PF23925"/>
    </source>
</evidence>
<dbReference type="Gene3D" id="2.130.10.10">
    <property type="entry name" value="YVTN repeat-like/Quinoprotein amine dehydrogenase"/>
    <property type="match status" value="1"/>
</dbReference>
<keyword evidence="13" id="KW-0808">Transferase</keyword>
<dbReference type="GO" id="GO:0005634">
    <property type="term" value="C:nucleus"/>
    <property type="evidence" value="ECO:0007669"/>
    <property type="project" value="UniProtKB-SubCell"/>
</dbReference>
<dbReference type="GO" id="GO:0002926">
    <property type="term" value="P:tRNA wobble base 5-methoxycarbonylmethyl-2-thiouridinylation"/>
    <property type="evidence" value="ECO:0007669"/>
    <property type="project" value="TreeGrafter"/>
</dbReference>
<comment type="similarity">
    <text evidence="2 6">Belongs to the ELP1/IKA1 family.</text>
</comment>
<comment type="pathway">
    <text evidence="1">tRNA modification; 5-methoxycarbonylmethyl-2-thiouridine-tRNA biosynthesis.</text>
</comment>
<dbReference type="Pfam" id="PF23797">
    <property type="entry name" value="Beta-prop_ELP1_2nd"/>
    <property type="match status" value="1"/>
</dbReference>